<keyword evidence="3" id="KW-1185">Reference proteome</keyword>
<dbReference type="NCBIfam" id="NF038356">
    <property type="entry name" value="actino_DLW39"/>
    <property type="match status" value="1"/>
</dbReference>
<gene>
    <name evidence="2" type="ORF">SAMN05660991_03413</name>
</gene>
<dbReference type="STRING" id="673521.SAMN05660991_03413"/>
<accession>A0A1H8VBL2</accession>
<evidence type="ECO:0000313" key="2">
    <source>
        <dbReference type="EMBL" id="SEP12683.1"/>
    </source>
</evidence>
<dbReference type="AlphaFoldDB" id="A0A1H8VBL2"/>
<feature type="compositionally biased region" description="Polar residues" evidence="1">
    <location>
        <begin position="33"/>
        <end position="47"/>
    </location>
</feature>
<dbReference type="RefSeq" id="WP_170861148.1">
    <property type="nucleotide sequence ID" value="NZ_FOEE01000011.1"/>
</dbReference>
<reference evidence="3" key="1">
    <citation type="submission" date="2016-10" db="EMBL/GenBank/DDBJ databases">
        <authorList>
            <person name="Varghese N."/>
            <person name="Submissions S."/>
        </authorList>
    </citation>
    <scope>NUCLEOTIDE SEQUENCE [LARGE SCALE GENOMIC DNA]</scope>
    <source>
        <strain evidence="3">DSM 45413</strain>
    </source>
</reference>
<dbReference type="InterPro" id="IPR047990">
    <property type="entry name" value="DLW39-like"/>
</dbReference>
<feature type="region of interest" description="Disordered" evidence="1">
    <location>
        <begin position="21"/>
        <end position="47"/>
    </location>
</feature>
<dbReference type="Proteomes" id="UP000198960">
    <property type="component" value="Unassembled WGS sequence"/>
</dbReference>
<name>A0A1H8VBL2_9ACTN</name>
<dbReference type="EMBL" id="FOEE01000011">
    <property type="protein sequence ID" value="SEP12683.1"/>
    <property type="molecule type" value="Genomic_DNA"/>
</dbReference>
<organism evidence="2 3">
    <name type="scientific">Trujillonella endophytica</name>
    <dbReference type="NCBI Taxonomy" id="673521"/>
    <lineage>
        <taxon>Bacteria</taxon>
        <taxon>Bacillati</taxon>
        <taxon>Actinomycetota</taxon>
        <taxon>Actinomycetes</taxon>
        <taxon>Geodermatophilales</taxon>
        <taxon>Geodermatophilaceae</taxon>
        <taxon>Trujillonella</taxon>
    </lineage>
</organism>
<sequence>MIKRIALVAVVAAAVAAVRKRSTGKSEADLWSEATTGPQAVSTPTTR</sequence>
<evidence type="ECO:0000313" key="3">
    <source>
        <dbReference type="Proteomes" id="UP000198960"/>
    </source>
</evidence>
<proteinExistence type="predicted"/>
<protein>
    <submittedName>
        <fullName evidence="2">Uncharacterized protein</fullName>
    </submittedName>
</protein>
<evidence type="ECO:0000256" key="1">
    <source>
        <dbReference type="SAM" id="MobiDB-lite"/>
    </source>
</evidence>